<evidence type="ECO:0000313" key="9">
    <source>
        <dbReference type="EMBL" id="MDR7123096.1"/>
    </source>
</evidence>
<feature type="domain" description="Core-binding (CB)" evidence="8">
    <location>
        <begin position="6"/>
        <end position="102"/>
    </location>
</feature>
<dbReference type="PROSITE" id="PS51898">
    <property type="entry name" value="TYR_RECOMBINASE"/>
    <property type="match status" value="1"/>
</dbReference>
<dbReference type="InterPro" id="IPR011010">
    <property type="entry name" value="DNA_brk_join_enz"/>
</dbReference>
<dbReference type="InterPro" id="IPR050090">
    <property type="entry name" value="Tyrosine_recombinase_XerCD"/>
</dbReference>
<accession>A0ABU1W548</accession>
<dbReference type="PROSITE" id="PS51900">
    <property type="entry name" value="CB"/>
    <property type="match status" value="1"/>
</dbReference>
<evidence type="ECO:0000256" key="5">
    <source>
        <dbReference type="PROSITE-ProRule" id="PRU01248"/>
    </source>
</evidence>
<dbReference type="Gene3D" id="1.10.150.130">
    <property type="match status" value="1"/>
</dbReference>
<dbReference type="PANTHER" id="PTHR30349:SF81">
    <property type="entry name" value="TYROSINE RECOMBINASE XERC"/>
    <property type="match status" value="1"/>
</dbReference>
<keyword evidence="10" id="KW-1185">Reference proteome</keyword>
<evidence type="ECO:0000256" key="3">
    <source>
        <dbReference type="ARBA" id="ARBA00023125"/>
    </source>
</evidence>
<keyword evidence="3 5" id="KW-0238">DNA-binding</keyword>
<dbReference type="PANTHER" id="PTHR30349">
    <property type="entry name" value="PHAGE INTEGRASE-RELATED"/>
    <property type="match status" value="1"/>
</dbReference>
<evidence type="ECO:0000256" key="6">
    <source>
        <dbReference type="SAM" id="MobiDB-lite"/>
    </source>
</evidence>
<feature type="compositionally biased region" description="Polar residues" evidence="6">
    <location>
        <begin position="322"/>
        <end position="331"/>
    </location>
</feature>
<feature type="domain" description="Tyr recombinase" evidence="7">
    <location>
        <begin position="123"/>
        <end position="308"/>
    </location>
</feature>
<dbReference type="InterPro" id="IPR010998">
    <property type="entry name" value="Integrase_recombinase_N"/>
</dbReference>
<comment type="caution">
    <text evidence="9">The sequence shown here is derived from an EMBL/GenBank/DDBJ whole genome shotgun (WGS) entry which is preliminary data.</text>
</comment>
<gene>
    <name evidence="9" type="ORF">J2W69_004079</name>
</gene>
<evidence type="ECO:0000313" key="10">
    <source>
        <dbReference type="Proteomes" id="UP001257909"/>
    </source>
</evidence>
<evidence type="ECO:0000256" key="2">
    <source>
        <dbReference type="ARBA" id="ARBA00022908"/>
    </source>
</evidence>
<evidence type="ECO:0000259" key="8">
    <source>
        <dbReference type="PROSITE" id="PS51900"/>
    </source>
</evidence>
<dbReference type="InterPro" id="IPR044068">
    <property type="entry name" value="CB"/>
</dbReference>
<dbReference type="SUPFAM" id="SSF56349">
    <property type="entry name" value="DNA breaking-rejoining enzymes"/>
    <property type="match status" value="1"/>
</dbReference>
<evidence type="ECO:0000256" key="4">
    <source>
        <dbReference type="ARBA" id="ARBA00023172"/>
    </source>
</evidence>
<keyword evidence="4" id="KW-0233">DNA recombination</keyword>
<dbReference type="RefSeq" id="WP_310281942.1">
    <property type="nucleotide sequence ID" value="NZ_JAVDWR010000033.1"/>
</dbReference>
<evidence type="ECO:0000259" key="7">
    <source>
        <dbReference type="PROSITE" id="PS51898"/>
    </source>
</evidence>
<name>A0ABU1W548_9GAMM</name>
<dbReference type="InterPro" id="IPR002104">
    <property type="entry name" value="Integrase_catalytic"/>
</dbReference>
<organism evidence="9 10">
    <name type="scientific">Rheinheimera soli</name>
    <dbReference type="NCBI Taxonomy" id="443616"/>
    <lineage>
        <taxon>Bacteria</taxon>
        <taxon>Pseudomonadati</taxon>
        <taxon>Pseudomonadota</taxon>
        <taxon>Gammaproteobacteria</taxon>
        <taxon>Chromatiales</taxon>
        <taxon>Chromatiaceae</taxon>
        <taxon>Rheinheimera</taxon>
    </lineage>
</organism>
<keyword evidence="1" id="KW-0159">Chromosome partition</keyword>
<evidence type="ECO:0000256" key="1">
    <source>
        <dbReference type="ARBA" id="ARBA00022829"/>
    </source>
</evidence>
<sequence length="331" mass="37378">MQPLIKPDNGDIDDCIRYYLQLCLAKGQSSETVASKQNGLSLFMRWLTPSGDRQLSDITLDMMDRYQLYLHSYRHPVHGRPLSRGTQRNRLTVVKVFMHSMYIKGCMEHPTLERFELPSPGYRLPKAVFSEPEIEAMLKQTLVYGELGVRDRAILETYYATGIRRGELSRLTLDDVDHVGHVLRVEQGKGNKDRFVPIAPRACDWITSYLQSTRPRLAAVHSGRMLFLDSTGYAIKPRRLSALAAKYVRLAGIGKRGACNLYRHTTATLMLEYGADIRHVQEMLGHASISTTQVYTHVAIGKLKDVYAKTHPAARGKPGKNPQLTKPQGAR</sequence>
<dbReference type="Gene3D" id="1.10.443.10">
    <property type="entry name" value="Intergrase catalytic core"/>
    <property type="match status" value="1"/>
</dbReference>
<proteinExistence type="predicted"/>
<dbReference type="Pfam" id="PF00589">
    <property type="entry name" value="Phage_integrase"/>
    <property type="match status" value="1"/>
</dbReference>
<dbReference type="EMBL" id="JAVDWR010000033">
    <property type="protein sequence ID" value="MDR7123096.1"/>
    <property type="molecule type" value="Genomic_DNA"/>
</dbReference>
<dbReference type="InterPro" id="IPR013762">
    <property type="entry name" value="Integrase-like_cat_sf"/>
</dbReference>
<feature type="region of interest" description="Disordered" evidence="6">
    <location>
        <begin position="311"/>
        <end position="331"/>
    </location>
</feature>
<keyword evidence="2" id="KW-0229">DNA integration</keyword>
<protein>
    <submittedName>
        <fullName evidence="9">Integrase/recombinase XerD</fullName>
    </submittedName>
</protein>
<dbReference type="Proteomes" id="UP001257909">
    <property type="component" value="Unassembled WGS sequence"/>
</dbReference>
<reference evidence="9 10" key="1">
    <citation type="submission" date="2023-07" db="EMBL/GenBank/DDBJ databases">
        <title>Sorghum-associated microbial communities from plants grown in Nebraska, USA.</title>
        <authorList>
            <person name="Schachtman D."/>
        </authorList>
    </citation>
    <scope>NUCLEOTIDE SEQUENCE [LARGE SCALE GENOMIC DNA]</scope>
    <source>
        <strain evidence="9 10">4138</strain>
    </source>
</reference>